<evidence type="ECO:0000256" key="4">
    <source>
        <dbReference type="SAM" id="MobiDB-lite"/>
    </source>
</evidence>
<comment type="caution">
    <text evidence="6">The sequence shown here is derived from an EMBL/GenBank/DDBJ whole genome shotgun (WGS) entry which is preliminary data.</text>
</comment>
<accession>A0A554S8V1</accession>
<name>A0A554S8V1_9ACTN</name>
<dbReference type="Gene3D" id="3.30.160.100">
    <property type="entry name" value="Ribosome hibernation promotion factor-like"/>
    <property type="match status" value="1"/>
</dbReference>
<dbReference type="HAMAP" id="MF_00839">
    <property type="entry name" value="HPF"/>
    <property type="match status" value="1"/>
</dbReference>
<dbReference type="EMBL" id="VLNT01000007">
    <property type="protein sequence ID" value="TSD62752.1"/>
    <property type="molecule type" value="Genomic_DNA"/>
</dbReference>
<evidence type="ECO:0000256" key="1">
    <source>
        <dbReference type="ARBA" id="ARBA00022490"/>
    </source>
</evidence>
<sequence length="209" mass="23490">MEIVVKGRNSEISDRFRDHVAEKLHRIEKFDPRQRITRTEVVVTHEKNPRDPATAAKVEISVHSRGPIVRAEAVSGDQHSALDMAMDRLARQVRKAVDRQRVHRGQQRPTSLSEATADIPDSLLDELSGADAAGDGDPGPIEVQGDGPLVVREKTHDTAPMTLDQALYEMELVGHDFYLFMEKDSMQPSVVYRRRGYDYGVIHLDVNES</sequence>
<dbReference type="NCBIfam" id="TIGR00741">
    <property type="entry name" value="yfiA"/>
    <property type="match status" value="1"/>
</dbReference>
<dbReference type="PANTHER" id="PTHR33231">
    <property type="entry name" value="30S RIBOSOMAL PROTEIN"/>
    <property type="match status" value="1"/>
</dbReference>
<dbReference type="InterPro" id="IPR038416">
    <property type="entry name" value="Ribosom_S30AE_C_sf"/>
</dbReference>
<keyword evidence="7" id="KW-1185">Reference proteome</keyword>
<dbReference type="InterPro" id="IPR003489">
    <property type="entry name" value="RHF/RaiA"/>
</dbReference>
<dbReference type="SUPFAM" id="SSF69754">
    <property type="entry name" value="Ribosome binding protein Y (YfiA homologue)"/>
    <property type="match status" value="1"/>
</dbReference>
<reference evidence="6 7" key="1">
    <citation type="submission" date="2019-07" db="EMBL/GenBank/DDBJ databases">
        <authorList>
            <person name="Zhao L.H."/>
        </authorList>
    </citation>
    <scope>NUCLEOTIDE SEQUENCE [LARGE SCALE GENOMIC DNA]</scope>
    <source>
        <strain evidence="6 7">Co35</strain>
    </source>
</reference>
<feature type="compositionally biased region" description="Low complexity" evidence="4">
    <location>
        <begin position="121"/>
        <end position="135"/>
    </location>
</feature>
<feature type="domain" description="Sigma 54 modulation/S30EA ribosomal protein C-terminal" evidence="5">
    <location>
        <begin position="148"/>
        <end position="201"/>
    </location>
</feature>
<dbReference type="OrthoDB" id="9794975at2"/>
<dbReference type="Pfam" id="PF02482">
    <property type="entry name" value="Ribosomal_S30AE"/>
    <property type="match status" value="1"/>
</dbReference>
<evidence type="ECO:0000256" key="3">
    <source>
        <dbReference type="HAMAP-Rule" id="MF_00839"/>
    </source>
</evidence>
<dbReference type="Pfam" id="PF16321">
    <property type="entry name" value="Ribosom_S30AE_C"/>
    <property type="match status" value="1"/>
</dbReference>
<dbReference type="RefSeq" id="WP_143913349.1">
    <property type="nucleotide sequence ID" value="NZ_VLNT01000007.1"/>
</dbReference>
<protein>
    <recommendedName>
        <fullName evidence="3">Ribosome hibernation promoting factor</fullName>
        <shortName evidence="3">HPF</shortName>
    </recommendedName>
</protein>
<gene>
    <name evidence="6" type="primary">raiA</name>
    <name evidence="3" type="synonym">hpf</name>
    <name evidence="6" type="ORF">FNM00_10250</name>
</gene>
<keyword evidence="1 3" id="KW-0963">Cytoplasm</keyword>
<evidence type="ECO:0000256" key="2">
    <source>
        <dbReference type="ARBA" id="ARBA00022845"/>
    </source>
</evidence>
<keyword evidence="2 3" id="KW-0810">Translation regulation</keyword>
<dbReference type="InterPro" id="IPR032528">
    <property type="entry name" value="Ribosom_S30AE_C"/>
</dbReference>
<evidence type="ECO:0000259" key="5">
    <source>
        <dbReference type="Pfam" id="PF16321"/>
    </source>
</evidence>
<dbReference type="FunFam" id="3.30.505.50:FF:000002">
    <property type="entry name" value="Ribosome hibernation promoting factor"/>
    <property type="match status" value="1"/>
</dbReference>
<comment type="function">
    <text evidence="3">Required for dimerization of active 70S ribosomes into 100S ribosomes in stationary phase; 100S ribosomes are translationally inactive and sometimes present during exponential growth.</text>
</comment>
<dbReference type="InterPro" id="IPR036567">
    <property type="entry name" value="RHF-like"/>
</dbReference>
<dbReference type="InterPro" id="IPR050574">
    <property type="entry name" value="HPF/YfiA_ribosome-assoc"/>
</dbReference>
<feature type="region of interest" description="Disordered" evidence="4">
    <location>
        <begin position="97"/>
        <end position="146"/>
    </location>
</feature>
<evidence type="ECO:0000313" key="7">
    <source>
        <dbReference type="Proteomes" id="UP000316988"/>
    </source>
</evidence>
<dbReference type="Proteomes" id="UP000316988">
    <property type="component" value="Unassembled WGS sequence"/>
</dbReference>
<dbReference type="GO" id="GO:0045900">
    <property type="term" value="P:negative regulation of translational elongation"/>
    <property type="evidence" value="ECO:0007669"/>
    <property type="project" value="TreeGrafter"/>
</dbReference>
<evidence type="ECO:0000313" key="6">
    <source>
        <dbReference type="EMBL" id="TSD62752.1"/>
    </source>
</evidence>
<dbReference type="Gene3D" id="3.30.505.50">
    <property type="entry name" value="Sigma 54 modulation/S30EA ribosomal protein, C-terminal domain"/>
    <property type="match status" value="1"/>
</dbReference>
<organism evidence="6 7">
    <name type="scientific">Aeromicrobium piscarium</name>
    <dbReference type="NCBI Taxonomy" id="2590901"/>
    <lineage>
        <taxon>Bacteria</taxon>
        <taxon>Bacillati</taxon>
        <taxon>Actinomycetota</taxon>
        <taxon>Actinomycetes</taxon>
        <taxon>Propionibacteriales</taxon>
        <taxon>Nocardioidaceae</taxon>
        <taxon>Aeromicrobium</taxon>
    </lineage>
</organism>
<dbReference type="CDD" id="cd00552">
    <property type="entry name" value="RaiA"/>
    <property type="match status" value="1"/>
</dbReference>
<dbReference type="PANTHER" id="PTHR33231:SF1">
    <property type="entry name" value="30S RIBOSOMAL PROTEIN"/>
    <property type="match status" value="1"/>
</dbReference>
<proteinExistence type="inferred from homology"/>
<comment type="subunit">
    <text evidence="3">Interacts with 100S ribosomes.</text>
</comment>
<dbReference type="InterPro" id="IPR034694">
    <property type="entry name" value="HPF_long/plastid"/>
</dbReference>
<dbReference type="GO" id="GO:0043024">
    <property type="term" value="F:ribosomal small subunit binding"/>
    <property type="evidence" value="ECO:0007669"/>
    <property type="project" value="TreeGrafter"/>
</dbReference>
<comment type="similarity">
    <text evidence="3">Belongs to the HPF/YfiA ribosome-associated protein family. Long HPF subfamily.</text>
</comment>
<dbReference type="AlphaFoldDB" id="A0A554S8V1"/>
<comment type="subcellular location">
    <subcellularLocation>
        <location evidence="3">Cytoplasm</location>
    </subcellularLocation>
</comment>
<dbReference type="GO" id="GO:0022627">
    <property type="term" value="C:cytosolic small ribosomal subunit"/>
    <property type="evidence" value="ECO:0007669"/>
    <property type="project" value="TreeGrafter"/>
</dbReference>